<dbReference type="GeneID" id="84651847"/>
<gene>
    <name evidence="1" type="ORF">EB1_35360</name>
</gene>
<proteinExistence type="predicted"/>
<dbReference type="Proteomes" id="UP000321245">
    <property type="component" value="Unassembled WGS sequence"/>
</dbReference>
<sequence length="205" mass="23654">MKITIPTPCKQKLQDDNFCTKCQHSIQNFSEFNQQEMKSELENNNVYCGIFHPNQLNKNLIQKTISNVMIFSAVGLMISPVNAKNPEITNYNDLDFIKQSIKKETIEIKIKVNKDDTDSSVNHFRTYRLLINNEVIEENLEVGKEYTVTFEIQKGSDLTLRLASNQNRLDISRYFPKNKIPNKINFSTTDFVIQPVIMGKIAVSK</sequence>
<dbReference type="AlphaFoldDB" id="A0A511NLX1"/>
<organism evidence="1 2">
    <name type="scientific">Empedobacter brevis NBRC 14943 = ATCC 43319</name>
    <dbReference type="NCBI Taxonomy" id="1218108"/>
    <lineage>
        <taxon>Bacteria</taxon>
        <taxon>Pseudomonadati</taxon>
        <taxon>Bacteroidota</taxon>
        <taxon>Flavobacteriia</taxon>
        <taxon>Flavobacteriales</taxon>
        <taxon>Weeksellaceae</taxon>
        <taxon>Empedobacter</taxon>
    </lineage>
</organism>
<dbReference type="STRING" id="1218108.GCA_000382425_01492"/>
<protein>
    <submittedName>
        <fullName evidence="1">Uncharacterized protein</fullName>
    </submittedName>
</protein>
<reference evidence="1 2" key="1">
    <citation type="submission" date="2019-07" db="EMBL/GenBank/DDBJ databases">
        <title>Whole genome shotgun sequence of Empedobacter brevis NBRC 14943.</title>
        <authorList>
            <person name="Hosoyama A."/>
            <person name="Uohara A."/>
            <person name="Ohji S."/>
            <person name="Ichikawa N."/>
        </authorList>
    </citation>
    <scope>NUCLEOTIDE SEQUENCE [LARGE SCALE GENOMIC DNA]</scope>
    <source>
        <strain evidence="1 2">NBRC 14943</strain>
    </source>
</reference>
<evidence type="ECO:0000313" key="1">
    <source>
        <dbReference type="EMBL" id="GEM53746.1"/>
    </source>
</evidence>
<evidence type="ECO:0000313" key="2">
    <source>
        <dbReference type="Proteomes" id="UP000321245"/>
    </source>
</evidence>
<accession>A0A511NLX1</accession>
<dbReference type="EMBL" id="BJXC01000055">
    <property type="protein sequence ID" value="GEM53746.1"/>
    <property type="molecule type" value="Genomic_DNA"/>
</dbReference>
<comment type="caution">
    <text evidence="1">The sequence shown here is derived from an EMBL/GenBank/DDBJ whole genome shotgun (WGS) entry which is preliminary data.</text>
</comment>
<dbReference type="RefSeq" id="WP_019974991.1">
    <property type="nucleotide sequence ID" value="NZ_BJXC01000055.1"/>
</dbReference>
<keyword evidence="2" id="KW-1185">Reference proteome</keyword>
<dbReference type="OrthoDB" id="7432683at2"/>
<name>A0A511NLX1_9FLAO</name>